<keyword evidence="7" id="KW-0238">DNA-binding</keyword>
<dbReference type="PANTHER" id="PTHR24102:SF6">
    <property type="entry name" value="PHD FINGER PROTEIN 21A"/>
    <property type="match status" value="1"/>
</dbReference>
<accession>A0A674P2C3</accession>
<evidence type="ECO:0000259" key="13">
    <source>
        <dbReference type="PROSITE" id="PS50016"/>
    </source>
</evidence>
<organism evidence="14 15">
    <name type="scientific">Takifugu rubripes</name>
    <name type="common">Japanese pufferfish</name>
    <name type="synonym">Fugu rubripes</name>
    <dbReference type="NCBI Taxonomy" id="31033"/>
    <lineage>
        <taxon>Eukaryota</taxon>
        <taxon>Metazoa</taxon>
        <taxon>Chordata</taxon>
        <taxon>Craniata</taxon>
        <taxon>Vertebrata</taxon>
        <taxon>Euteleostomi</taxon>
        <taxon>Actinopterygii</taxon>
        <taxon>Neopterygii</taxon>
        <taxon>Teleostei</taxon>
        <taxon>Neoteleostei</taxon>
        <taxon>Acanthomorphata</taxon>
        <taxon>Eupercaria</taxon>
        <taxon>Tetraodontiformes</taxon>
        <taxon>Tetradontoidea</taxon>
        <taxon>Tetraodontidae</taxon>
        <taxon>Takifugu</taxon>
    </lineage>
</organism>
<evidence type="ECO:0000256" key="5">
    <source>
        <dbReference type="ARBA" id="ARBA00022833"/>
    </source>
</evidence>
<feature type="coiled-coil region" evidence="11">
    <location>
        <begin position="23"/>
        <end position="50"/>
    </location>
</feature>
<evidence type="ECO:0000256" key="2">
    <source>
        <dbReference type="ARBA" id="ARBA00022553"/>
    </source>
</evidence>
<feature type="coiled-coil region" evidence="11">
    <location>
        <begin position="504"/>
        <end position="542"/>
    </location>
</feature>
<feature type="region of interest" description="Disordered" evidence="12">
    <location>
        <begin position="345"/>
        <end position="365"/>
    </location>
</feature>
<keyword evidence="11" id="KW-0175">Coiled coil</keyword>
<evidence type="ECO:0000256" key="10">
    <source>
        <dbReference type="PROSITE-ProRule" id="PRU00146"/>
    </source>
</evidence>
<dbReference type="SUPFAM" id="SSF57903">
    <property type="entry name" value="FYVE/PHD zinc finger"/>
    <property type="match status" value="1"/>
</dbReference>
<keyword evidence="6" id="KW-0805">Transcription regulation</keyword>
<keyword evidence="15" id="KW-1185">Reference proteome</keyword>
<dbReference type="CDD" id="cd15523">
    <property type="entry name" value="PHD_PHF21A"/>
    <property type="match status" value="1"/>
</dbReference>
<keyword evidence="9" id="KW-0539">Nucleus</keyword>
<evidence type="ECO:0000256" key="9">
    <source>
        <dbReference type="ARBA" id="ARBA00023242"/>
    </source>
</evidence>
<protein>
    <submittedName>
        <fullName evidence="14">PHD finger protein 21A</fullName>
    </submittedName>
</protein>
<dbReference type="Ensembl" id="ENSTRUT00000087386.1">
    <property type="protein sequence ID" value="ENSTRUP00000079926.1"/>
    <property type="gene ID" value="ENSTRUG00000013593.3"/>
</dbReference>
<evidence type="ECO:0000313" key="14">
    <source>
        <dbReference type="Ensembl" id="ENSTRUP00000079926.1"/>
    </source>
</evidence>
<reference evidence="14 15" key="1">
    <citation type="journal article" date="2011" name="Genome Biol. Evol.">
        <title>Integration of the genetic map and genome assembly of fugu facilitates insights into distinct features of genome evolution in teleosts and mammals.</title>
        <authorList>
            <person name="Kai W."/>
            <person name="Kikuchi K."/>
            <person name="Tohari S."/>
            <person name="Chew A.K."/>
            <person name="Tay A."/>
            <person name="Fujiwara A."/>
            <person name="Hosoya S."/>
            <person name="Suetake H."/>
            <person name="Naruse K."/>
            <person name="Brenner S."/>
            <person name="Suzuki Y."/>
            <person name="Venkatesh B."/>
        </authorList>
    </citation>
    <scope>NUCLEOTIDE SEQUENCE [LARGE SCALE GENOMIC DNA]</scope>
</reference>
<name>A0A674P2C3_TAKRU</name>
<dbReference type="FunFam" id="3.30.40.10:FF:000001">
    <property type="entry name" value="chromodomain-helicase-DNA-binding protein 3 isoform X1"/>
    <property type="match status" value="1"/>
</dbReference>
<dbReference type="GO" id="GO:0003677">
    <property type="term" value="F:DNA binding"/>
    <property type="evidence" value="ECO:0007669"/>
    <property type="project" value="UniProtKB-KW"/>
</dbReference>
<dbReference type="SMART" id="SM00249">
    <property type="entry name" value="PHD"/>
    <property type="match status" value="1"/>
</dbReference>
<evidence type="ECO:0000256" key="1">
    <source>
        <dbReference type="ARBA" id="ARBA00004123"/>
    </source>
</evidence>
<dbReference type="PROSITE" id="PS01359">
    <property type="entry name" value="ZF_PHD_1"/>
    <property type="match status" value="1"/>
</dbReference>
<evidence type="ECO:0000313" key="15">
    <source>
        <dbReference type="Proteomes" id="UP000005226"/>
    </source>
</evidence>
<feature type="region of interest" description="Disordered" evidence="12">
    <location>
        <begin position="301"/>
        <end position="322"/>
    </location>
</feature>
<dbReference type="InterPro" id="IPR019786">
    <property type="entry name" value="Zinc_finger_PHD-type_CS"/>
</dbReference>
<feature type="compositionally biased region" description="Polar residues" evidence="12">
    <location>
        <begin position="601"/>
        <end position="617"/>
    </location>
</feature>
<dbReference type="GeneTree" id="ENSGT00940000156124"/>
<proteinExistence type="predicted"/>
<feature type="domain" description="PHD-type" evidence="13">
    <location>
        <begin position="430"/>
        <end position="477"/>
    </location>
</feature>
<feature type="region of interest" description="Disordered" evidence="12">
    <location>
        <begin position="381"/>
        <end position="423"/>
    </location>
</feature>
<evidence type="ECO:0000256" key="4">
    <source>
        <dbReference type="ARBA" id="ARBA00022771"/>
    </source>
</evidence>
<dbReference type="GO" id="GO:0000118">
    <property type="term" value="C:histone deacetylase complex"/>
    <property type="evidence" value="ECO:0007669"/>
    <property type="project" value="TreeGrafter"/>
</dbReference>
<sequence length="617" mass="67795">RWKLTVESSLIKLVAQMKQDPQNADLKKQLHELQAKITALSEKQKKVVEQLRKELLVKQEPETKLQLHVQTPPVGGDLKPANLLQSQQIPGGLQQVLTKVTLTVTPVLTTKTLPLVLKAAATPALPASVLSPRPPTVAMVTTSITKSESQNVPINLQVASKLTNQSSEPMRLVSKNAMVVQATTTTAQPIKVPQFVPPPRLMPRPTFQPQVRPKPATSTNVPIAPAPPPPMMAAPQLLQRPVMLATKLSSPLPSAAPIHQVRIVNGQPCSKTGTTPLTGIVITTPLEGELVVTEQKAVVTIPSSSTPPLSPPLPPPRPKKEENPEKLAFMVSLGLVTHDHLEEIQSKRQERKRRTTANPVYSGAVFEPERKKSAVSYLNSPLHQGARKRGRPPKYSSVPELGSLTPTSPSSPVHSLPLPSPSSGDGDIHEDFCTVCRRSGQLLMCDTCSRVYHLDCLDPPLKTIPKGMWICPKCQDQILKKEEAIPWPGTLAIVHSYIAYKEAKEEEKQKLMKWSSELKLEREQLEQRVKQLSNSITKCMETKNTILARQKEMQLSLEKVKHLIRLIQAFNFNQTLEETEGKDINSRVQNSAEGVVCSESAPDSNSVDSLSLQPSPS</sequence>
<dbReference type="Proteomes" id="UP000005226">
    <property type="component" value="Chromosome 9"/>
</dbReference>
<keyword evidence="3" id="KW-0479">Metal-binding</keyword>
<evidence type="ECO:0000256" key="11">
    <source>
        <dbReference type="SAM" id="Coils"/>
    </source>
</evidence>
<evidence type="ECO:0000256" key="6">
    <source>
        <dbReference type="ARBA" id="ARBA00023015"/>
    </source>
</evidence>
<dbReference type="InterPro" id="IPR001965">
    <property type="entry name" value="Znf_PHD"/>
</dbReference>
<feature type="compositionally biased region" description="Low complexity" evidence="12">
    <location>
        <begin position="403"/>
        <end position="423"/>
    </location>
</feature>
<evidence type="ECO:0000256" key="7">
    <source>
        <dbReference type="ARBA" id="ARBA00023125"/>
    </source>
</evidence>
<comment type="subcellular location">
    <subcellularLocation>
        <location evidence="1">Nucleus</location>
    </subcellularLocation>
</comment>
<dbReference type="PROSITE" id="PS50016">
    <property type="entry name" value="ZF_PHD_2"/>
    <property type="match status" value="1"/>
</dbReference>
<keyword evidence="2" id="KW-0597">Phosphoprotein</keyword>
<feature type="region of interest" description="Disordered" evidence="12">
    <location>
        <begin position="209"/>
        <end position="228"/>
    </location>
</feature>
<feature type="region of interest" description="Disordered" evidence="12">
    <location>
        <begin position="583"/>
        <end position="617"/>
    </location>
</feature>
<evidence type="ECO:0000256" key="3">
    <source>
        <dbReference type="ARBA" id="ARBA00022723"/>
    </source>
</evidence>
<keyword evidence="4 10" id="KW-0863">Zinc-finger</keyword>
<reference evidence="14" key="2">
    <citation type="submission" date="2025-08" db="UniProtKB">
        <authorList>
            <consortium name="Ensembl"/>
        </authorList>
    </citation>
    <scope>IDENTIFICATION</scope>
</reference>
<dbReference type="GO" id="GO:0003682">
    <property type="term" value="F:chromatin binding"/>
    <property type="evidence" value="ECO:0007669"/>
    <property type="project" value="TreeGrafter"/>
</dbReference>
<evidence type="ECO:0000256" key="12">
    <source>
        <dbReference type="SAM" id="MobiDB-lite"/>
    </source>
</evidence>
<keyword evidence="8" id="KW-0804">Transcription</keyword>
<dbReference type="GO" id="GO:0008270">
    <property type="term" value="F:zinc ion binding"/>
    <property type="evidence" value="ECO:0007669"/>
    <property type="project" value="UniProtKB-KW"/>
</dbReference>
<dbReference type="Pfam" id="PF00628">
    <property type="entry name" value="PHD"/>
    <property type="match status" value="1"/>
</dbReference>
<dbReference type="GO" id="GO:0000122">
    <property type="term" value="P:negative regulation of transcription by RNA polymerase II"/>
    <property type="evidence" value="ECO:0007669"/>
    <property type="project" value="TreeGrafter"/>
</dbReference>
<dbReference type="InterPro" id="IPR019787">
    <property type="entry name" value="Znf_PHD-finger"/>
</dbReference>
<dbReference type="InterPro" id="IPR011011">
    <property type="entry name" value="Znf_FYVE_PHD"/>
</dbReference>
<keyword evidence="5" id="KW-0862">Zinc</keyword>
<dbReference type="InterPro" id="IPR013083">
    <property type="entry name" value="Znf_RING/FYVE/PHD"/>
</dbReference>
<reference evidence="14" key="3">
    <citation type="submission" date="2025-09" db="UniProtKB">
        <authorList>
            <consortium name="Ensembl"/>
        </authorList>
    </citation>
    <scope>IDENTIFICATION</scope>
</reference>
<evidence type="ECO:0000256" key="8">
    <source>
        <dbReference type="ARBA" id="ARBA00023163"/>
    </source>
</evidence>
<dbReference type="PANTHER" id="PTHR24102">
    <property type="entry name" value="PHD FINGER PROTEIN"/>
    <property type="match status" value="1"/>
</dbReference>
<dbReference type="AlphaFoldDB" id="A0A674P2C3"/>
<dbReference type="Gene3D" id="3.30.40.10">
    <property type="entry name" value="Zinc/RING finger domain, C3HC4 (zinc finger)"/>
    <property type="match status" value="1"/>
</dbReference>
<gene>
    <name evidence="14" type="primary">phf21ab</name>
</gene>